<feature type="domain" description="HTH cro/C1-type" evidence="2">
    <location>
        <begin position="7"/>
        <end position="61"/>
    </location>
</feature>
<dbReference type="STRING" id="309799.DICTH_0515"/>
<dbReference type="InterPro" id="IPR010982">
    <property type="entry name" value="Lambda_DNA-bd_dom_sf"/>
</dbReference>
<dbReference type="InterPro" id="IPR050807">
    <property type="entry name" value="TransReg_Diox_bact_type"/>
</dbReference>
<dbReference type="Pfam" id="PF01381">
    <property type="entry name" value="HTH_3"/>
    <property type="match status" value="1"/>
</dbReference>
<evidence type="ECO:0000259" key="2">
    <source>
        <dbReference type="PROSITE" id="PS50943"/>
    </source>
</evidence>
<dbReference type="PANTHER" id="PTHR46797:SF1">
    <property type="entry name" value="METHYLPHOSPHONATE SYNTHASE"/>
    <property type="match status" value="1"/>
</dbReference>
<dbReference type="PANTHER" id="PTHR46797">
    <property type="entry name" value="HTH-TYPE TRANSCRIPTIONAL REGULATOR"/>
    <property type="match status" value="1"/>
</dbReference>
<dbReference type="SUPFAM" id="SSF47413">
    <property type="entry name" value="lambda repressor-like DNA-binding domains"/>
    <property type="match status" value="1"/>
</dbReference>
<dbReference type="CDD" id="cd00093">
    <property type="entry name" value="HTH_XRE"/>
    <property type="match status" value="1"/>
</dbReference>
<dbReference type="Proteomes" id="UP000001733">
    <property type="component" value="Chromosome"/>
</dbReference>
<keyword evidence="4" id="KW-1185">Reference proteome</keyword>
<dbReference type="EMBL" id="CP001146">
    <property type="protein sequence ID" value="ACI18979.1"/>
    <property type="molecule type" value="Genomic_DNA"/>
</dbReference>
<accession>B5YCY9</accession>
<organism evidence="3 4">
    <name type="scientific">Dictyoglomus thermophilum (strain ATCC 35947 / DSM 3960 / H-6-12)</name>
    <dbReference type="NCBI Taxonomy" id="309799"/>
    <lineage>
        <taxon>Bacteria</taxon>
        <taxon>Pseudomonadati</taxon>
        <taxon>Dictyoglomota</taxon>
        <taxon>Dictyoglomia</taxon>
        <taxon>Dictyoglomales</taxon>
        <taxon>Dictyoglomaceae</taxon>
        <taxon>Dictyoglomus</taxon>
    </lineage>
</organism>
<protein>
    <submittedName>
        <fullName evidence="3">Transcriptional regulator, AraC family</fullName>
    </submittedName>
</protein>
<dbReference type="GO" id="GO:0005829">
    <property type="term" value="C:cytosol"/>
    <property type="evidence" value="ECO:0007669"/>
    <property type="project" value="TreeGrafter"/>
</dbReference>
<dbReference type="GO" id="GO:0003677">
    <property type="term" value="F:DNA binding"/>
    <property type="evidence" value="ECO:0007669"/>
    <property type="project" value="UniProtKB-KW"/>
</dbReference>
<sequence>MNVGKRIRETRKKHNMKLEDLAEKTGLSLSYISLIERGLKNPSLKALERIAKAFNLPTSYFFSEDNDETIETFLRTKTSLDEDERRMIIQLIKSLESKKGVRRTD</sequence>
<dbReference type="PROSITE" id="PS50943">
    <property type="entry name" value="HTH_CROC1"/>
    <property type="match status" value="1"/>
</dbReference>
<dbReference type="SMART" id="SM00530">
    <property type="entry name" value="HTH_XRE"/>
    <property type="match status" value="1"/>
</dbReference>
<dbReference type="RefSeq" id="WP_012547611.1">
    <property type="nucleotide sequence ID" value="NC_011297.1"/>
</dbReference>
<dbReference type="OrthoDB" id="9805605at2"/>
<reference evidence="3 4" key="1">
    <citation type="journal article" date="2014" name="Genome Announc.">
        <title>Complete Genome Sequence of the Extreme Thermophile Dictyoglomus thermophilum H-6-12.</title>
        <authorList>
            <person name="Coil D.A."/>
            <person name="Badger J.H."/>
            <person name="Forberger H.C."/>
            <person name="Riggs F."/>
            <person name="Madupu R."/>
            <person name="Fedorova N."/>
            <person name="Ward N."/>
            <person name="Robb F.T."/>
            <person name="Eisen J.A."/>
        </authorList>
    </citation>
    <scope>NUCLEOTIDE SEQUENCE [LARGE SCALE GENOMIC DNA]</scope>
    <source>
        <strain evidence="4">ATCC 35947 / DSM 3960 / H-6-12</strain>
    </source>
</reference>
<evidence type="ECO:0000313" key="4">
    <source>
        <dbReference type="Proteomes" id="UP000001733"/>
    </source>
</evidence>
<dbReference type="eggNOG" id="COG1396">
    <property type="taxonomic scope" value="Bacteria"/>
</dbReference>
<name>B5YCY9_DICT6</name>
<keyword evidence="1" id="KW-0238">DNA-binding</keyword>
<gene>
    <name evidence="3" type="ordered locus">DICTH_0515</name>
</gene>
<dbReference type="PaxDb" id="309799-DICTH_0515"/>
<dbReference type="GO" id="GO:0003700">
    <property type="term" value="F:DNA-binding transcription factor activity"/>
    <property type="evidence" value="ECO:0007669"/>
    <property type="project" value="TreeGrafter"/>
</dbReference>
<dbReference type="AlphaFoldDB" id="B5YCY9"/>
<dbReference type="InterPro" id="IPR001387">
    <property type="entry name" value="Cro/C1-type_HTH"/>
</dbReference>
<dbReference type="HOGENOM" id="CLU_066192_17_15_0"/>
<evidence type="ECO:0000256" key="1">
    <source>
        <dbReference type="ARBA" id="ARBA00023125"/>
    </source>
</evidence>
<evidence type="ECO:0000313" key="3">
    <source>
        <dbReference type="EMBL" id="ACI18979.1"/>
    </source>
</evidence>
<dbReference type="KEGG" id="dth:DICTH_0515"/>
<dbReference type="Gene3D" id="1.10.260.40">
    <property type="entry name" value="lambda repressor-like DNA-binding domains"/>
    <property type="match status" value="1"/>
</dbReference>
<proteinExistence type="predicted"/>